<evidence type="ECO:0000259" key="15">
    <source>
        <dbReference type="PROSITE" id="PS50991"/>
    </source>
</evidence>
<keyword evidence="12" id="KW-0456">Lyase</keyword>
<dbReference type="GO" id="GO:0046951">
    <property type="term" value="P:ketone body biosynthetic process"/>
    <property type="evidence" value="ECO:0007669"/>
    <property type="project" value="TreeGrafter"/>
</dbReference>
<evidence type="ECO:0000256" key="9">
    <source>
        <dbReference type="ARBA" id="ARBA00022824"/>
    </source>
</evidence>
<evidence type="ECO:0000313" key="17">
    <source>
        <dbReference type="Proteomes" id="UP001205105"/>
    </source>
</evidence>
<evidence type="ECO:0000256" key="3">
    <source>
        <dbReference type="ARBA" id="ARBA00005143"/>
    </source>
</evidence>
<dbReference type="GO" id="GO:0006552">
    <property type="term" value="P:L-leucine catabolic process"/>
    <property type="evidence" value="ECO:0007669"/>
    <property type="project" value="TreeGrafter"/>
</dbReference>
<dbReference type="GO" id="GO:0005789">
    <property type="term" value="C:endoplasmic reticulum membrane"/>
    <property type="evidence" value="ECO:0007669"/>
    <property type="project" value="UniProtKB-SubCell"/>
</dbReference>
<evidence type="ECO:0000256" key="2">
    <source>
        <dbReference type="ARBA" id="ARBA00004477"/>
    </source>
</evidence>
<name>A0AAD5E1J6_9CHLO</name>
<comment type="caution">
    <text evidence="16">The sequence shown here is derived from an EMBL/GenBank/DDBJ whole genome shotgun (WGS) entry which is preliminary data.</text>
</comment>
<accession>A0AAD5E1J6</accession>
<feature type="transmembrane region" description="Helical" evidence="14">
    <location>
        <begin position="94"/>
        <end position="114"/>
    </location>
</feature>
<dbReference type="FunFam" id="1.20.1540.10:FF:000016">
    <property type="entry name" value="Derlin"/>
    <property type="match status" value="1"/>
</dbReference>
<feature type="transmembrane region" description="Helical" evidence="14">
    <location>
        <begin position="52"/>
        <end position="74"/>
    </location>
</feature>
<comment type="catalytic activity">
    <reaction evidence="13">
        <text>(3S)-3-hydroxy-3-methylglutaryl-CoA = acetoacetate + acetyl-CoA</text>
        <dbReference type="Rhea" id="RHEA:24404"/>
        <dbReference type="ChEBI" id="CHEBI:13705"/>
        <dbReference type="ChEBI" id="CHEBI:43074"/>
        <dbReference type="ChEBI" id="CHEBI:57288"/>
        <dbReference type="EC" id="4.1.3.4"/>
    </reaction>
</comment>
<dbReference type="EC" id="4.1.3.4" evidence="6"/>
<dbReference type="PROSITE" id="PS50991">
    <property type="entry name" value="PYR_CT"/>
    <property type="match status" value="1"/>
</dbReference>
<feature type="domain" description="Pyruvate carboxyltransferase" evidence="15">
    <location>
        <begin position="200"/>
        <end position="465"/>
    </location>
</feature>
<keyword evidence="11 14" id="KW-0472">Membrane</keyword>
<dbReference type="InterPro" id="IPR000138">
    <property type="entry name" value="HMG_CoA_lyase_AS"/>
</dbReference>
<dbReference type="Pfam" id="PF04511">
    <property type="entry name" value="DER1"/>
    <property type="match status" value="1"/>
</dbReference>
<evidence type="ECO:0000256" key="5">
    <source>
        <dbReference type="ARBA" id="ARBA00009405"/>
    </source>
</evidence>
<keyword evidence="8" id="KW-0479">Metal-binding</keyword>
<proteinExistence type="inferred from homology"/>
<protein>
    <recommendedName>
        <fullName evidence="6">hydroxymethylglutaryl-CoA lyase</fullName>
        <ecNumber evidence="6">4.1.3.4</ecNumber>
    </recommendedName>
</protein>
<comment type="similarity">
    <text evidence="5">Belongs to the HMG-CoA lyase family.</text>
</comment>
<dbReference type="PANTHER" id="PTHR42738:SF7">
    <property type="entry name" value="HYDROXYMETHYLGLUTARYL-COA LYASE"/>
    <property type="match status" value="1"/>
</dbReference>
<keyword evidence="17" id="KW-1185">Reference proteome</keyword>
<feature type="transmembrane region" description="Helical" evidence="14">
    <location>
        <begin position="17"/>
        <end position="40"/>
    </location>
</feature>
<dbReference type="CDD" id="cd07938">
    <property type="entry name" value="DRE_TIM_HMGL"/>
    <property type="match status" value="1"/>
</dbReference>
<gene>
    <name evidence="16" type="ORF">COHA_001902</name>
</gene>
<keyword evidence="9" id="KW-0256">Endoplasmic reticulum</keyword>
<dbReference type="EMBL" id="JADXDR010000027">
    <property type="protein sequence ID" value="KAI7844544.1"/>
    <property type="molecule type" value="Genomic_DNA"/>
</dbReference>
<sequence>MDPAEIWRSLPVITRGYVSLCVISTAACALEIITPFNIYFNAKLIWQQHEYWRLFTNFFYFGSLGLDFFFHMFFLVKYSKSLEEGSFRNRAADFLWMLLFGAAILVGAAPWVNIQFLGSSLTFMMVYVWGRRHQYVNLSFLGIFTFTAPYLPWVLLAFSVMLGSSPLVDLLGMVAGHAYYFLEASTTGPEFLGRALPSSVTIVEVGPRDGLQNEKNKVPTDVKVELIERLAGAGIPVVEATSFVSPKWVPQLADAAEVLGRVRRRPGVRYPVLTPNMKGFEAALAAGAREVAIFTAASEAFNRKNLNCSVEESLRKFDDVVAAAKAEGVAVRGYVSCVVGCPIQGEVRPEDAARVAVALNDMGCYEVSMGDTIGVGTAASGEAACIDAGVPVERLAAHMHDTYGQGLSNILASLQLGVRVVDSSVAGLGGCPYAQGATGNVATEDVVYLLTGLGVQHGVDMDRLLDASDFISQALGRRNNSRAAEALLKKRAAAQRKAAEAARE</sequence>
<dbReference type="Pfam" id="PF00682">
    <property type="entry name" value="HMGL-like"/>
    <property type="match status" value="1"/>
</dbReference>
<feature type="transmembrane region" description="Helical" evidence="14">
    <location>
        <begin position="135"/>
        <end position="162"/>
    </location>
</feature>
<dbReference type="Proteomes" id="UP001205105">
    <property type="component" value="Unassembled WGS sequence"/>
</dbReference>
<dbReference type="PROSITE" id="PS01062">
    <property type="entry name" value="HMG_COA_LYASE"/>
    <property type="match status" value="1"/>
</dbReference>
<dbReference type="NCBIfam" id="NF004283">
    <property type="entry name" value="PRK05692.1"/>
    <property type="match status" value="1"/>
</dbReference>
<comment type="subcellular location">
    <subcellularLocation>
        <location evidence="2">Endoplasmic reticulum membrane</location>
        <topology evidence="2">Multi-pass membrane protein</topology>
    </subcellularLocation>
</comment>
<keyword evidence="10 14" id="KW-1133">Transmembrane helix</keyword>
<keyword evidence="7 14" id="KW-0812">Transmembrane</keyword>
<evidence type="ECO:0000256" key="7">
    <source>
        <dbReference type="ARBA" id="ARBA00022692"/>
    </source>
</evidence>
<comment type="similarity">
    <text evidence="4">Belongs to the derlin family.</text>
</comment>
<evidence type="ECO:0000256" key="4">
    <source>
        <dbReference type="ARBA" id="ARBA00008917"/>
    </source>
</evidence>
<dbReference type="SUPFAM" id="SSF51569">
    <property type="entry name" value="Aldolase"/>
    <property type="match status" value="1"/>
</dbReference>
<comment type="pathway">
    <text evidence="3">Metabolic intermediate metabolism; (S)-3-hydroxy-3-methylglutaryl-CoA degradation; acetoacetate from (S)-3-hydroxy-3-methylglutaryl-CoA: step 1/1.</text>
</comment>
<evidence type="ECO:0000256" key="8">
    <source>
        <dbReference type="ARBA" id="ARBA00022723"/>
    </source>
</evidence>
<dbReference type="Gene3D" id="3.20.20.70">
    <property type="entry name" value="Aldolase class I"/>
    <property type="match status" value="1"/>
</dbReference>
<evidence type="ECO:0000256" key="13">
    <source>
        <dbReference type="ARBA" id="ARBA00049877"/>
    </source>
</evidence>
<comment type="function">
    <text evidence="1">May be involved in the degradation process of specific misfolded endoplasmic reticulum (ER) luminal proteins.</text>
</comment>
<evidence type="ECO:0000313" key="16">
    <source>
        <dbReference type="EMBL" id="KAI7844544.1"/>
    </source>
</evidence>
<dbReference type="InterPro" id="IPR007599">
    <property type="entry name" value="DER1"/>
</dbReference>
<dbReference type="InterPro" id="IPR013785">
    <property type="entry name" value="Aldolase_TIM"/>
</dbReference>
<evidence type="ECO:0000256" key="11">
    <source>
        <dbReference type="ARBA" id="ARBA00023136"/>
    </source>
</evidence>
<dbReference type="GO" id="GO:0046872">
    <property type="term" value="F:metal ion binding"/>
    <property type="evidence" value="ECO:0007669"/>
    <property type="project" value="UniProtKB-KW"/>
</dbReference>
<dbReference type="PANTHER" id="PTHR42738">
    <property type="entry name" value="HYDROXYMETHYLGLUTARYL-COA LYASE"/>
    <property type="match status" value="1"/>
</dbReference>
<evidence type="ECO:0000256" key="1">
    <source>
        <dbReference type="ARBA" id="ARBA00003292"/>
    </source>
</evidence>
<dbReference type="GO" id="GO:0033554">
    <property type="term" value="P:cellular response to stress"/>
    <property type="evidence" value="ECO:0007669"/>
    <property type="project" value="UniProtKB-ARBA"/>
</dbReference>
<dbReference type="AlphaFoldDB" id="A0AAD5E1J6"/>
<dbReference type="InterPro" id="IPR035952">
    <property type="entry name" value="Rhomboid-like_sf"/>
</dbReference>
<dbReference type="FunFam" id="3.20.20.70:FF:000201">
    <property type="entry name" value="Hydroxymethylglutaryl-CoA lyase"/>
    <property type="match status" value="1"/>
</dbReference>
<dbReference type="InterPro" id="IPR000891">
    <property type="entry name" value="PYR_CT"/>
</dbReference>
<evidence type="ECO:0000256" key="12">
    <source>
        <dbReference type="ARBA" id="ARBA00023239"/>
    </source>
</evidence>
<organism evidence="16 17">
    <name type="scientific">Chlorella ohadii</name>
    <dbReference type="NCBI Taxonomy" id="2649997"/>
    <lineage>
        <taxon>Eukaryota</taxon>
        <taxon>Viridiplantae</taxon>
        <taxon>Chlorophyta</taxon>
        <taxon>core chlorophytes</taxon>
        <taxon>Trebouxiophyceae</taxon>
        <taxon>Chlorellales</taxon>
        <taxon>Chlorellaceae</taxon>
        <taxon>Chlorella clade</taxon>
        <taxon>Chlorella</taxon>
    </lineage>
</organism>
<evidence type="ECO:0000256" key="6">
    <source>
        <dbReference type="ARBA" id="ARBA00012910"/>
    </source>
</evidence>
<dbReference type="SUPFAM" id="SSF144091">
    <property type="entry name" value="Rhomboid-like"/>
    <property type="match status" value="1"/>
</dbReference>
<evidence type="ECO:0000256" key="14">
    <source>
        <dbReference type="SAM" id="Phobius"/>
    </source>
</evidence>
<dbReference type="GO" id="GO:0004419">
    <property type="term" value="F:hydroxymethylglutaryl-CoA lyase activity"/>
    <property type="evidence" value="ECO:0007669"/>
    <property type="project" value="UniProtKB-EC"/>
</dbReference>
<reference evidence="16" key="1">
    <citation type="submission" date="2020-11" db="EMBL/GenBank/DDBJ databases">
        <title>Chlorella ohadii genome sequencing and assembly.</title>
        <authorList>
            <person name="Murik O."/>
            <person name="Treves H."/>
            <person name="Kedem I."/>
            <person name="Shotland Y."/>
            <person name="Kaplan A."/>
        </authorList>
    </citation>
    <scope>NUCLEOTIDE SEQUENCE</scope>
    <source>
        <strain evidence="16">1</strain>
    </source>
</reference>
<dbReference type="InterPro" id="IPR043594">
    <property type="entry name" value="HMGL"/>
</dbReference>
<evidence type="ECO:0000256" key="10">
    <source>
        <dbReference type="ARBA" id="ARBA00022989"/>
    </source>
</evidence>
<dbReference type="GO" id="GO:0051603">
    <property type="term" value="P:proteolysis involved in protein catabolic process"/>
    <property type="evidence" value="ECO:0007669"/>
    <property type="project" value="UniProtKB-ARBA"/>
</dbReference>